<evidence type="ECO:0000256" key="4">
    <source>
        <dbReference type="ARBA" id="ARBA00023040"/>
    </source>
</evidence>
<comment type="caution">
    <text evidence="12">The sequence shown here is derived from an EMBL/GenBank/DDBJ whole genome shotgun (WGS) entry which is preliminary data.</text>
</comment>
<evidence type="ECO:0000256" key="5">
    <source>
        <dbReference type="ARBA" id="ARBA00023136"/>
    </source>
</evidence>
<dbReference type="Proteomes" id="UP000271974">
    <property type="component" value="Unassembled WGS sequence"/>
</dbReference>
<evidence type="ECO:0000313" key="13">
    <source>
        <dbReference type="Proteomes" id="UP000271974"/>
    </source>
</evidence>
<dbReference type="Pfam" id="PF00001">
    <property type="entry name" value="7tm_1"/>
    <property type="match status" value="1"/>
</dbReference>
<evidence type="ECO:0000256" key="1">
    <source>
        <dbReference type="ARBA" id="ARBA00004141"/>
    </source>
</evidence>
<gene>
    <name evidence="12" type="ORF">EGW08_001386</name>
</gene>
<dbReference type="PANTHER" id="PTHR24238">
    <property type="entry name" value="G-PROTEIN COUPLED RECEPTOR"/>
    <property type="match status" value="1"/>
</dbReference>
<accession>A0A3S1I2B9</accession>
<dbReference type="Gene3D" id="1.20.1070.10">
    <property type="entry name" value="Rhodopsin 7-helix transmembrane proteins"/>
    <property type="match status" value="1"/>
</dbReference>
<dbReference type="PROSITE" id="PS00237">
    <property type="entry name" value="G_PROTEIN_RECEP_F1_1"/>
    <property type="match status" value="1"/>
</dbReference>
<comment type="subcellular location">
    <subcellularLocation>
        <location evidence="1">Membrane</location>
        <topology evidence="1">Multi-pass membrane protein</topology>
    </subcellularLocation>
</comment>
<dbReference type="PRINTS" id="PR00237">
    <property type="entry name" value="GPCRRHODOPSN"/>
</dbReference>
<evidence type="ECO:0000256" key="10">
    <source>
        <dbReference type="SAM" id="Phobius"/>
    </source>
</evidence>
<keyword evidence="7 8" id="KW-0807">Transducer</keyword>
<dbReference type="GO" id="GO:0005886">
    <property type="term" value="C:plasma membrane"/>
    <property type="evidence" value="ECO:0007669"/>
    <property type="project" value="TreeGrafter"/>
</dbReference>
<feature type="region of interest" description="Disordered" evidence="9">
    <location>
        <begin position="1"/>
        <end position="27"/>
    </location>
</feature>
<dbReference type="EMBL" id="RQTK01000023">
    <property type="protein sequence ID" value="RUS90879.1"/>
    <property type="molecule type" value="Genomic_DNA"/>
</dbReference>
<dbReference type="OrthoDB" id="6154987at2759"/>
<dbReference type="PANTHER" id="PTHR24238:SF57">
    <property type="entry name" value="G-PROTEIN COUPLED RECEPTOR 83"/>
    <property type="match status" value="1"/>
</dbReference>
<dbReference type="AlphaFoldDB" id="A0A3S1I2B9"/>
<evidence type="ECO:0000256" key="9">
    <source>
        <dbReference type="SAM" id="MobiDB-lite"/>
    </source>
</evidence>
<protein>
    <recommendedName>
        <fullName evidence="11">G-protein coupled receptors family 1 profile domain-containing protein</fullName>
    </recommendedName>
</protein>
<organism evidence="12 13">
    <name type="scientific">Elysia chlorotica</name>
    <name type="common">Eastern emerald elysia</name>
    <name type="synonym">Sea slug</name>
    <dbReference type="NCBI Taxonomy" id="188477"/>
    <lineage>
        <taxon>Eukaryota</taxon>
        <taxon>Metazoa</taxon>
        <taxon>Spiralia</taxon>
        <taxon>Lophotrochozoa</taxon>
        <taxon>Mollusca</taxon>
        <taxon>Gastropoda</taxon>
        <taxon>Heterobranchia</taxon>
        <taxon>Euthyneura</taxon>
        <taxon>Panpulmonata</taxon>
        <taxon>Sacoglossa</taxon>
        <taxon>Placobranchoidea</taxon>
        <taxon>Plakobranchidae</taxon>
        <taxon>Elysia</taxon>
    </lineage>
</organism>
<name>A0A3S1I2B9_ELYCH</name>
<evidence type="ECO:0000256" key="3">
    <source>
        <dbReference type="ARBA" id="ARBA00022989"/>
    </source>
</evidence>
<dbReference type="STRING" id="188477.A0A3S1I2B9"/>
<dbReference type="SUPFAM" id="SSF81321">
    <property type="entry name" value="Family A G protein-coupled receptor-like"/>
    <property type="match status" value="1"/>
</dbReference>
<evidence type="ECO:0000256" key="6">
    <source>
        <dbReference type="ARBA" id="ARBA00023170"/>
    </source>
</evidence>
<evidence type="ECO:0000256" key="2">
    <source>
        <dbReference type="ARBA" id="ARBA00022692"/>
    </source>
</evidence>
<dbReference type="InterPro" id="IPR000276">
    <property type="entry name" value="GPCR_Rhodpsn"/>
</dbReference>
<dbReference type="InterPro" id="IPR017452">
    <property type="entry name" value="GPCR_Rhodpsn_7TM"/>
</dbReference>
<feature type="transmembrane region" description="Helical" evidence="10">
    <location>
        <begin position="158"/>
        <end position="181"/>
    </location>
</feature>
<keyword evidence="2 8" id="KW-0812">Transmembrane</keyword>
<evidence type="ECO:0000256" key="7">
    <source>
        <dbReference type="ARBA" id="ARBA00023224"/>
    </source>
</evidence>
<dbReference type="GO" id="GO:0008188">
    <property type="term" value="F:neuropeptide receptor activity"/>
    <property type="evidence" value="ECO:0007669"/>
    <property type="project" value="TreeGrafter"/>
</dbReference>
<feature type="compositionally biased region" description="Polar residues" evidence="9">
    <location>
        <begin position="1"/>
        <end position="19"/>
    </location>
</feature>
<dbReference type="CDD" id="cd00637">
    <property type="entry name" value="7tm_classA_rhodopsin-like"/>
    <property type="match status" value="1"/>
</dbReference>
<keyword evidence="4 8" id="KW-0297">G-protein coupled receptor</keyword>
<feature type="transmembrane region" description="Helical" evidence="10">
    <location>
        <begin position="47"/>
        <end position="68"/>
    </location>
</feature>
<feature type="domain" description="G-protein coupled receptors family 1 profile" evidence="11">
    <location>
        <begin position="62"/>
        <end position="244"/>
    </location>
</feature>
<evidence type="ECO:0000259" key="11">
    <source>
        <dbReference type="PROSITE" id="PS50262"/>
    </source>
</evidence>
<keyword evidence="6 8" id="KW-0675">Receptor</keyword>
<feature type="transmembrane region" description="Helical" evidence="10">
    <location>
        <begin position="209"/>
        <end position="232"/>
    </location>
</feature>
<evidence type="ECO:0000256" key="8">
    <source>
        <dbReference type="RuleBase" id="RU000688"/>
    </source>
</evidence>
<comment type="similarity">
    <text evidence="8">Belongs to the G-protein coupled receptor 1 family.</text>
</comment>
<keyword evidence="3 10" id="KW-1133">Transmembrane helix</keyword>
<keyword evidence="5 10" id="KW-0472">Membrane</keyword>
<reference evidence="12 13" key="1">
    <citation type="submission" date="2019-01" db="EMBL/GenBank/DDBJ databases">
        <title>A draft genome assembly of the solar-powered sea slug Elysia chlorotica.</title>
        <authorList>
            <person name="Cai H."/>
            <person name="Li Q."/>
            <person name="Fang X."/>
            <person name="Li J."/>
            <person name="Curtis N.E."/>
            <person name="Altenburger A."/>
            <person name="Shibata T."/>
            <person name="Feng M."/>
            <person name="Maeda T."/>
            <person name="Schwartz J.A."/>
            <person name="Shigenobu S."/>
            <person name="Lundholm N."/>
            <person name="Nishiyama T."/>
            <person name="Yang H."/>
            <person name="Hasebe M."/>
            <person name="Li S."/>
            <person name="Pierce S.K."/>
            <person name="Wang J."/>
        </authorList>
    </citation>
    <scope>NUCLEOTIDE SEQUENCE [LARGE SCALE GENOMIC DNA]</scope>
    <source>
        <strain evidence="12">EC2010</strain>
        <tissue evidence="12">Whole organism of an adult</tissue>
    </source>
</reference>
<proteinExistence type="inferred from homology"/>
<dbReference type="PROSITE" id="PS50262">
    <property type="entry name" value="G_PROTEIN_RECEP_F1_2"/>
    <property type="match status" value="1"/>
</dbReference>
<evidence type="ECO:0000313" key="12">
    <source>
        <dbReference type="EMBL" id="RUS90879.1"/>
    </source>
</evidence>
<keyword evidence="13" id="KW-1185">Reference proteome</keyword>
<sequence>MFGLYNDTSNHTNTTNGTAQEDVGSETGGNRFQYPVLDSSYSAYDRFFIAFLSASLVVSGVGNGCVLWTSSKNVLRRQYARLHVLLVSLSLSDLLQGPCQVMPQLVEGIMRTWVLGDSICRIHALTRSMLANISVSTLSIISLERFLNIDSIDGNVHLATYSCAIVCVWVLQAVLAAPLAVWNVLATYGPLQRCRIPFSVLQDAQDYTVIVRVLAFFLPLGVLWVGNLGVIYKLRRTDRKASTH</sequence>